<dbReference type="Proteomes" id="UP000095003">
    <property type="component" value="Unassembled WGS sequence"/>
</dbReference>
<comment type="caution">
    <text evidence="1">The sequence shown here is derived from an EMBL/GenBank/DDBJ whole genome shotgun (WGS) entry which is preliminary data.</text>
</comment>
<accession>A0A1E3A7K0</accession>
<gene>
    <name evidence="1" type="ORF">BEH84_05796</name>
</gene>
<evidence type="ECO:0000313" key="2">
    <source>
        <dbReference type="Proteomes" id="UP000095003"/>
    </source>
</evidence>
<dbReference type="AlphaFoldDB" id="A0A1E3A7K0"/>
<proteinExistence type="predicted"/>
<evidence type="ECO:0000313" key="1">
    <source>
        <dbReference type="EMBL" id="ODM04733.1"/>
    </source>
</evidence>
<name>A0A1E3A7K0_9FIRM</name>
<dbReference type="EMBL" id="MCGI01000007">
    <property type="protein sequence ID" value="ODM04733.1"/>
    <property type="molecule type" value="Genomic_DNA"/>
</dbReference>
<protein>
    <submittedName>
        <fullName evidence="1">Uncharacterized protein</fullName>
    </submittedName>
</protein>
<sequence length="36" mass="4584">MTYPVTTLLHILRRYLQWDVLLYRVIYIMEKDLWLN</sequence>
<organism evidence="1 2">
    <name type="scientific">Eisenbergiella tayi</name>
    <dbReference type="NCBI Taxonomy" id="1432052"/>
    <lineage>
        <taxon>Bacteria</taxon>
        <taxon>Bacillati</taxon>
        <taxon>Bacillota</taxon>
        <taxon>Clostridia</taxon>
        <taxon>Lachnospirales</taxon>
        <taxon>Lachnospiraceae</taxon>
        <taxon>Eisenbergiella</taxon>
    </lineage>
</organism>
<reference evidence="1 2" key="1">
    <citation type="submission" date="2016-07" db="EMBL/GenBank/DDBJ databases">
        <title>Characterization of isolates of Eisenbergiella tayi derived from blood cultures, using whole genome sequencing.</title>
        <authorList>
            <person name="Burdz T."/>
            <person name="Wiebe D."/>
            <person name="Huynh C."/>
            <person name="Bernard K."/>
        </authorList>
    </citation>
    <scope>NUCLEOTIDE SEQUENCE [LARGE SCALE GENOMIC DNA]</scope>
    <source>
        <strain evidence="1 2">NML 120489</strain>
    </source>
</reference>